<feature type="region of interest" description="Disordered" evidence="2">
    <location>
        <begin position="1458"/>
        <end position="1514"/>
    </location>
</feature>
<dbReference type="GO" id="GO:0007076">
    <property type="term" value="P:mitotic chromosome condensation"/>
    <property type="evidence" value="ECO:0007669"/>
    <property type="project" value="TreeGrafter"/>
</dbReference>
<dbReference type="PANTHER" id="PTHR43941:SF1">
    <property type="entry name" value="STRUCTURAL MAINTENANCE OF CHROMOSOMES PROTEIN 2"/>
    <property type="match status" value="1"/>
</dbReference>
<protein>
    <submittedName>
        <fullName evidence="3">Uncharacterized protein</fullName>
    </submittedName>
</protein>
<accession>A0A8H5FWX0</accession>
<dbReference type="Proteomes" id="UP000559027">
    <property type="component" value="Unassembled WGS sequence"/>
</dbReference>
<reference evidence="3 4" key="1">
    <citation type="journal article" date="2020" name="ISME J.">
        <title>Uncovering the hidden diversity of litter-decomposition mechanisms in mushroom-forming fungi.</title>
        <authorList>
            <person name="Floudas D."/>
            <person name="Bentzer J."/>
            <person name="Ahren D."/>
            <person name="Johansson T."/>
            <person name="Persson P."/>
            <person name="Tunlid A."/>
        </authorList>
    </citation>
    <scope>NUCLEOTIDE SEQUENCE [LARGE SCALE GENOMIC DNA]</scope>
    <source>
        <strain evidence="3 4">CBS 146.42</strain>
    </source>
</reference>
<evidence type="ECO:0000256" key="2">
    <source>
        <dbReference type="SAM" id="MobiDB-lite"/>
    </source>
</evidence>
<comment type="caution">
    <text evidence="3">The sequence shown here is derived from an EMBL/GenBank/DDBJ whole genome shotgun (WGS) entry which is preliminary data.</text>
</comment>
<feature type="coiled-coil region" evidence="1">
    <location>
        <begin position="229"/>
        <end position="413"/>
    </location>
</feature>
<dbReference type="GO" id="GO:0000796">
    <property type="term" value="C:condensin complex"/>
    <property type="evidence" value="ECO:0007669"/>
    <property type="project" value="TreeGrafter"/>
</dbReference>
<feature type="compositionally biased region" description="Low complexity" evidence="2">
    <location>
        <begin position="1287"/>
        <end position="1296"/>
    </location>
</feature>
<gene>
    <name evidence="3" type="ORF">D9756_005910</name>
</gene>
<keyword evidence="4" id="KW-1185">Reference proteome</keyword>
<dbReference type="EMBL" id="JAACJO010000011">
    <property type="protein sequence ID" value="KAF5352735.1"/>
    <property type="molecule type" value="Genomic_DNA"/>
</dbReference>
<feature type="region of interest" description="Disordered" evidence="2">
    <location>
        <begin position="153"/>
        <end position="173"/>
    </location>
</feature>
<feature type="compositionally biased region" description="Basic and acidic residues" evidence="2">
    <location>
        <begin position="1387"/>
        <end position="1399"/>
    </location>
</feature>
<evidence type="ECO:0000313" key="4">
    <source>
        <dbReference type="Proteomes" id="UP000559027"/>
    </source>
</evidence>
<sequence length="1531" mass="173142">MSLWKIGADDISEETQQFKDKLASKDGEIAGQQAKLMKQTLELEDLKANLTEALQKLAVESERALNLQEDLTRCNEDRREEKNNSRNLEASLQAANGKLKAQDNEVRDLEAALDRLSSASDGHHARSRKLEQEKSALESRVRELESNIRQLQSANVVASRRPPSRSSSSGFNDLRIKNLERDLGDLRDQLLAREREMGILQEKLTQAQGDLLRSDNERLAREAKYKVRIDGLQSLLEERDEELEFYRERGGDGGREAELMQRIEEDEAKIIALEATIRQSDDVKGLKERLRCTEQRLRAETESMEHLKTRNVDLEQERESALSELQGCQGRVQELEQLLREKLNQVDSLEEERTRLASVADEVKAAPDSVDAPPVAAVDEVDVLHVARLLNAIERLREERDGLRRNLQFLETEHRFTVEALEKRLVSDTLPVNRIQPQSSQSLGCIVPALAILLSRSQTRLEHCQRWLTESTEREQHYSRHAQANLEKYVALEEESDQNVCQLKESEEKREELEARLETITGQHDDLVSQLEAQKEEMKSSHKVLQDHLEEVEVNLTEVSRSLEVVESERDSLALQVTNLTADLQAAQDELASAEERYSALQLQQLSSMSSSDATRALREQMTELEARVARRTEQIGIHQHDIRRLETNLKLQEERLGEMTMELETLATQKEAMLEDCADAREARDEALSRIEMLEEELEILESKLADSDQALDTLICLLVQTKSHAQSSAQRLQLHASHLEDQLKESQETNAALGVDLFKSRTSSSQDLQQATIAFATSQLELMRINTCARSLMAKKAELERNLIAANKQISQERTTNRRLEQKCTTLRRGSSSSVVELATRSAEYQAEIDKLMKIVSEVTAESEFAQKQLAHSAAELERRQQEREDLVMEHQEAKSRLIGMHEAEMEGLQKELSTTVTMLDAERANRTVSEQEREGELSHARLQINGLENRVSALSEELLRLVAAQQDLVEEKVNAQKESDSLRTEFDLLLQERENQKKVEEDLRDANRLLSEQISCLQEERESLMEGHMAHIDQHQKKLETLNLRLESQVAELTRSVEDQAEEIQHLSRELDTTTKCLKEKEYQSAAEMQALSDENGAARARISLLEQEIEVINNEIESTQVTLSKEEEEKERLQEHITGLEAQIQKSLSYTNALERQIRDGESSLETLKKKLSSAQAELSRAETTAKTSEVNLSLQSAQFKRELAKLQDKLVALESKRNLEDALSELEERNNEMEELLRTKCAEIEENDDRALEMLKENKKLSGKVEALTRKVQNLQTKLTAAKAAVVSSKAPTEAAPTVVKSPQEQSPQSLPRTTETQAQTTRRRSSRSSTGTAISTSADKPPSTSVTRASVSRNASRPPPATLRPKTPERRLAPTPVFKPRTPEQSRAQERTSEPPSSVAGVKRRAPDDFEASEAVPPQGFTIDSLPSRENDSTTPRVRKIFGNLQSGFTPIRNKALSSPQRQSTVLSTPLIQDVTNSPRNSVPLDSAAKQKRSWLGKIRGTSSQATVKPASRQVFTYVGETQRR</sequence>
<dbReference type="PANTHER" id="PTHR43941">
    <property type="entry name" value="STRUCTURAL MAINTENANCE OF CHROMOSOMES PROTEIN 2"/>
    <property type="match status" value="1"/>
</dbReference>
<feature type="compositionally biased region" description="Low complexity" evidence="2">
    <location>
        <begin position="159"/>
        <end position="169"/>
    </location>
</feature>
<feature type="compositionally biased region" description="Polar residues" evidence="2">
    <location>
        <begin position="1306"/>
        <end position="1317"/>
    </location>
</feature>
<evidence type="ECO:0000313" key="3">
    <source>
        <dbReference type="EMBL" id="KAF5352735.1"/>
    </source>
</evidence>
<feature type="compositionally biased region" description="Polar residues" evidence="2">
    <location>
        <begin position="85"/>
        <end position="94"/>
    </location>
</feature>
<proteinExistence type="predicted"/>
<feature type="region of interest" description="Disordered" evidence="2">
    <location>
        <begin position="1287"/>
        <end position="1443"/>
    </location>
</feature>
<name>A0A8H5FWX0_9AGAR</name>
<feature type="compositionally biased region" description="Polar residues" evidence="2">
    <location>
        <begin position="1462"/>
        <end position="1487"/>
    </location>
</feature>
<keyword evidence="1" id="KW-0175">Coiled coil</keyword>
<evidence type="ECO:0000256" key="1">
    <source>
        <dbReference type="SAM" id="Coils"/>
    </source>
</evidence>
<feature type="compositionally biased region" description="Low complexity" evidence="2">
    <location>
        <begin position="1333"/>
        <end position="1344"/>
    </location>
</feature>
<dbReference type="OrthoDB" id="10255344at2759"/>
<feature type="compositionally biased region" description="Polar residues" evidence="2">
    <location>
        <begin position="1348"/>
        <end position="1361"/>
    </location>
</feature>
<organism evidence="3 4">
    <name type="scientific">Leucocoprinus leucothites</name>
    <dbReference type="NCBI Taxonomy" id="201217"/>
    <lineage>
        <taxon>Eukaryota</taxon>
        <taxon>Fungi</taxon>
        <taxon>Dikarya</taxon>
        <taxon>Basidiomycota</taxon>
        <taxon>Agaricomycotina</taxon>
        <taxon>Agaricomycetes</taxon>
        <taxon>Agaricomycetidae</taxon>
        <taxon>Agaricales</taxon>
        <taxon>Agaricineae</taxon>
        <taxon>Agaricaceae</taxon>
        <taxon>Leucocoprinus</taxon>
    </lineage>
</organism>
<feature type="region of interest" description="Disordered" evidence="2">
    <location>
        <begin position="76"/>
        <end position="101"/>
    </location>
</feature>
<feature type="coiled-coil region" evidence="1">
    <location>
        <begin position="791"/>
        <end position="899"/>
    </location>
</feature>
<dbReference type="SUPFAM" id="SSF57997">
    <property type="entry name" value="Tropomyosin"/>
    <property type="match status" value="1"/>
</dbReference>
<feature type="coiled-coil region" evidence="1">
    <location>
        <begin position="489"/>
        <end position="751"/>
    </location>
</feature>
<dbReference type="GO" id="GO:0003682">
    <property type="term" value="F:chromatin binding"/>
    <property type="evidence" value="ECO:0007669"/>
    <property type="project" value="TreeGrafter"/>
</dbReference>
<dbReference type="GO" id="GO:0000793">
    <property type="term" value="C:condensed chromosome"/>
    <property type="evidence" value="ECO:0007669"/>
    <property type="project" value="TreeGrafter"/>
</dbReference>
<dbReference type="GO" id="GO:0000785">
    <property type="term" value="C:chromatin"/>
    <property type="evidence" value="ECO:0007669"/>
    <property type="project" value="TreeGrafter"/>
</dbReference>